<dbReference type="Pfam" id="PF14226">
    <property type="entry name" value="DIOX_N"/>
    <property type="match status" value="1"/>
</dbReference>
<name>F1C8S6_PICGL</name>
<dbReference type="PANTHER" id="PTHR47991">
    <property type="entry name" value="OXOGLUTARATE/IRON-DEPENDENT DIOXYGENASE"/>
    <property type="match status" value="1"/>
</dbReference>
<dbReference type="GO" id="GO:0046872">
    <property type="term" value="F:metal ion binding"/>
    <property type="evidence" value="ECO:0007669"/>
    <property type="project" value="UniProtKB-KW"/>
</dbReference>
<evidence type="ECO:0000259" key="3">
    <source>
        <dbReference type="Pfam" id="PF14226"/>
    </source>
</evidence>
<dbReference type="Gene3D" id="2.60.120.330">
    <property type="entry name" value="B-lactam Antibiotic, Isopenicillin N Synthase, Chain"/>
    <property type="match status" value="1"/>
</dbReference>
<gene>
    <name evidence="4" type="primary">2OG-Fe(II)</name>
</gene>
<feature type="non-terminal residue" evidence="4">
    <location>
        <position position="180"/>
    </location>
</feature>
<organism evidence="4">
    <name type="scientific">Picea glauca</name>
    <name type="common">White spruce</name>
    <name type="synonym">Pinus glauca</name>
    <dbReference type="NCBI Taxonomy" id="3330"/>
    <lineage>
        <taxon>Eukaryota</taxon>
        <taxon>Viridiplantae</taxon>
        <taxon>Streptophyta</taxon>
        <taxon>Embryophyta</taxon>
        <taxon>Tracheophyta</taxon>
        <taxon>Spermatophyta</taxon>
        <taxon>Pinopsida</taxon>
        <taxon>Pinidae</taxon>
        <taxon>Conifers I</taxon>
        <taxon>Pinales</taxon>
        <taxon>Pinaceae</taxon>
        <taxon>Picea</taxon>
    </lineage>
</organism>
<reference evidence="4" key="1">
    <citation type="submission" date="2010-08" db="EMBL/GenBank/DDBJ databases">
        <title>Comparative sequencing of the defense-related candidate genes across five species of the genus Picea (spruce).</title>
        <authorList>
            <person name="Albouyeh R.M."/>
            <person name="Ritland K.M."/>
            <person name="Ritland C.E."/>
        </authorList>
    </citation>
    <scope>NUCLEOTIDE SEQUENCE</scope>
</reference>
<keyword evidence="1" id="KW-0479">Metal-binding</keyword>
<sequence length="180" mass="20488">MPSISCDSSSREDGNELVIKGCNLSFNTVKYLSEVGVKELPRSYVLPEANRPNANSTVSTPLQYDLPVIDISGLEGPDRFEVVSAIGGACQEIGFFSVINHGVEESLISELMRVAREFFELPMEERNKFVSEDMMKAVRYGTSFNYLKDQVYCWRDFLKHYCHPLDKMLPLWPSNPSDYR</sequence>
<dbReference type="SUPFAM" id="SSF51197">
    <property type="entry name" value="Clavaminate synthase-like"/>
    <property type="match status" value="1"/>
</dbReference>
<dbReference type="InterPro" id="IPR027443">
    <property type="entry name" value="IPNS-like_sf"/>
</dbReference>
<dbReference type="EMBL" id="HQ218338">
    <property type="protein sequence ID" value="ADY80557.1"/>
    <property type="molecule type" value="Genomic_DNA"/>
</dbReference>
<feature type="domain" description="Non-haem dioxygenase N-terminal" evidence="3">
    <location>
        <begin position="66"/>
        <end position="174"/>
    </location>
</feature>
<accession>F1C8S6</accession>
<dbReference type="InterPro" id="IPR050295">
    <property type="entry name" value="Plant_2OG-oxidoreductases"/>
</dbReference>
<evidence type="ECO:0000256" key="1">
    <source>
        <dbReference type="ARBA" id="ARBA00022723"/>
    </source>
</evidence>
<proteinExistence type="predicted"/>
<evidence type="ECO:0000256" key="2">
    <source>
        <dbReference type="ARBA" id="ARBA00023004"/>
    </source>
</evidence>
<evidence type="ECO:0000313" key="4">
    <source>
        <dbReference type="EMBL" id="ADY80557.1"/>
    </source>
</evidence>
<dbReference type="AlphaFoldDB" id="F1C8S6"/>
<protein>
    <submittedName>
        <fullName evidence="4">2-oxoglutarate ferrous-dependent oxygenase</fullName>
    </submittedName>
</protein>
<dbReference type="InterPro" id="IPR026992">
    <property type="entry name" value="DIOX_N"/>
</dbReference>
<keyword evidence="2" id="KW-0408">Iron</keyword>